<dbReference type="PANTHER" id="PTHR35689">
    <property type="entry name" value="EARLY ENDOSOME ANTIGEN"/>
    <property type="match status" value="1"/>
</dbReference>
<protein>
    <submittedName>
        <fullName evidence="3">Uncharacterized protein</fullName>
    </submittedName>
</protein>
<dbReference type="Proteomes" id="UP000525078">
    <property type="component" value="Unassembled WGS sequence"/>
</dbReference>
<dbReference type="PANTHER" id="PTHR35689:SF1">
    <property type="entry name" value="EARLY ENDOSOME ANTIGEN"/>
    <property type="match status" value="1"/>
</dbReference>
<dbReference type="EMBL" id="JAATIP010000345">
    <property type="protein sequence ID" value="KAF4351181.1"/>
    <property type="molecule type" value="Genomic_DNA"/>
</dbReference>
<organism evidence="3 4">
    <name type="scientific">Cannabis sativa</name>
    <name type="common">Hemp</name>
    <name type="synonym">Marijuana</name>
    <dbReference type="NCBI Taxonomy" id="3483"/>
    <lineage>
        <taxon>Eukaryota</taxon>
        <taxon>Viridiplantae</taxon>
        <taxon>Streptophyta</taxon>
        <taxon>Embryophyta</taxon>
        <taxon>Tracheophyta</taxon>
        <taxon>Spermatophyta</taxon>
        <taxon>Magnoliopsida</taxon>
        <taxon>eudicotyledons</taxon>
        <taxon>Gunneridae</taxon>
        <taxon>Pentapetalae</taxon>
        <taxon>rosids</taxon>
        <taxon>fabids</taxon>
        <taxon>Rosales</taxon>
        <taxon>Cannabaceae</taxon>
        <taxon>Cannabis</taxon>
    </lineage>
</organism>
<dbReference type="AlphaFoldDB" id="A0A7J6DYN6"/>
<gene>
    <name evidence="3" type="ORF">F8388_024212</name>
</gene>
<name>A0A7J6DYN6_CANSA</name>
<feature type="region of interest" description="Disordered" evidence="2">
    <location>
        <begin position="272"/>
        <end position="330"/>
    </location>
</feature>
<feature type="coiled-coil region" evidence="1">
    <location>
        <begin position="74"/>
        <end position="150"/>
    </location>
</feature>
<accession>A0A7J6DYN6</accession>
<evidence type="ECO:0000313" key="4">
    <source>
        <dbReference type="Proteomes" id="UP000525078"/>
    </source>
</evidence>
<proteinExistence type="predicted"/>
<evidence type="ECO:0000313" key="3">
    <source>
        <dbReference type="EMBL" id="KAF4351181.1"/>
    </source>
</evidence>
<evidence type="ECO:0000256" key="1">
    <source>
        <dbReference type="SAM" id="Coils"/>
    </source>
</evidence>
<feature type="compositionally biased region" description="Basic and acidic residues" evidence="2">
    <location>
        <begin position="299"/>
        <end position="312"/>
    </location>
</feature>
<sequence length="330" mass="37745">MDLPKEVDEYIKGSIDYTVGLPVSTKTLELKLRSIEEAQTQLRDRYLLLLSRLKEKDQTIERVRAESNMNAIALKKFIEENQKLASECNSLLSQCNKWERECSLYDRDREALMDFGNEADQRAKDAEVRCQELEEEMKGLSKELLFYKSQHEKRVADSSLGATTQDTLLESVLGTLINEENVALGRSFLEANSNHESCQKLLEMWNSLKPSTQKVLSMASKLKVLENDKEHLRINLCKAEEEVKVLFEDNNLLEEENKKLLSLCCKERIHNDSSGKNGSNASAKSNKRKSSSSRISSPIEKKLDFTEVDTTRKPLSPLQCNSPKSRMFKK</sequence>
<comment type="caution">
    <text evidence="3">The sequence shown here is derived from an EMBL/GenBank/DDBJ whole genome shotgun (WGS) entry which is preliminary data.</text>
</comment>
<reference evidence="3 4" key="1">
    <citation type="journal article" date="2020" name="bioRxiv">
        <title>Sequence and annotation of 42 cannabis genomes reveals extensive copy number variation in cannabinoid synthesis and pathogen resistance genes.</title>
        <authorList>
            <person name="Mckernan K.J."/>
            <person name="Helbert Y."/>
            <person name="Kane L.T."/>
            <person name="Ebling H."/>
            <person name="Zhang L."/>
            <person name="Liu B."/>
            <person name="Eaton Z."/>
            <person name="Mclaughlin S."/>
            <person name="Kingan S."/>
            <person name="Baybayan P."/>
            <person name="Concepcion G."/>
            <person name="Jordan M."/>
            <person name="Riva A."/>
            <person name="Barbazuk W."/>
            <person name="Harkins T."/>
        </authorList>
    </citation>
    <scope>NUCLEOTIDE SEQUENCE [LARGE SCALE GENOMIC DNA]</scope>
    <source>
        <strain evidence="4">cv. Jamaican Lion 4</strain>
        <tissue evidence="3">Leaf</tissue>
    </source>
</reference>
<keyword evidence="1" id="KW-0175">Coiled coil</keyword>
<evidence type="ECO:0000256" key="2">
    <source>
        <dbReference type="SAM" id="MobiDB-lite"/>
    </source>
</evidence>
<feature type="compositionally biased region" description="Low complexity" evidence="2">
    <location>
        <begin position="274"/>
        <end position="284"/>
    </location>
</feature>